<sequence length="157" mass="17842">MEHVSHPESQIKLVDDDFTYRVSRSEVTATYIVDECPIEILLRLPPAYPLKLAEVEGHRHAGVPEKQWRAWLLGSTTILTSQNGTIFDALEQFKTNASLHFAGKSDCMICYSVVGVLDRSLPNRHCRTCRNKFHAGCLYKWIQSSSQSTCPLCRNLF</sequence>
<protein>
    <submittedName>
        <fullName evidence="1">Uncharacterized protein</fullName>
    </submittedName>
</protein>
<gene>
    <name evidence="1" type="ORF">DSO57_1037198</name>
</gene>
<keyword evidence="2" id="KW-1185">Reference proteome</keyword>
<evidence type="ECO:0000313" key="2">
    <source>
        <dbReference type="Proteomes" id="UP001165960"/>
    </source>
</evidence>
<name>A0ACC2RQ30_9FUNG</name>
<dbReference type="EMBL" id="QTSX02006778">
    <property type="protein sequence ID" value="KAJ9052137.1"/>
    <property type="molecule type" value="Genomic_DNA"/>
</dbReference>
<evidence type="ECO:0000313" key="1">
    <source>
        <dbReference type="EMBL" id="KAJ9052137.1"/>
    </source>
</evidence>
<proteinExistence type="predicted"/>
<comment type="caution">
    <text evidence="1">The sequence shown here is derived from an EMBL/GenBank/DDBJ whole genome shotgun (WGS) entry which is preliminary data.</text>
</comment>
<reference evidence="1" key="1">
    <citation type="submission" date="2022-04" db="EMBL/GenBank/DDBJ databases">
        <title>Genome of the entomopathogenic fungus Entomophthora muscae.</title>
        <authorList>
            <person name="Elya C."/>
            <person name="Lovett B.R."/>
            <person name="Lee E."/>
            <person name="Macias A.M."/>
            <person name="Hajek A.E."/>
            <person name="De Bivort B.L."/>
            <person name="Kasson M.T."/>
            <person name="De Fine Licht H.H."/>
            <person name="Stajich J.E."/>
        </authorList>
    </citation>
    <scope>NUCLEOTIDE SEQUENCE</scope>
    <source>
        <strain evidence="1">Berkeley</strain>
    </source>
</reference>
<accession>A0ACC2RQ30</accession>
<organism evidence="1 2">
    <name type="scientific">Entomophthora muscae</name>
    <dbReference type="NCBI Taxonomy" id="34485"/>
    <lineage>
        <taxon>Eukaryota</taxon>
        <taxon>Fungi</taxon>
        <taxon>Fungi incertae sedis</taxon>
        <taxon>Zoopagomycota</taxon>
        <taxon>Entomophthoromycotina</taxon>
        <taxon>Entomophthoromycetes</taxon>
        <taxon>Entomophthorales</taxon>
        <taxon>Entomophthoraceae</taxon>
        <taxon>Entomophthora</taxon>
    </lineage>
</organism>
<dbReference type="Proteomes" id="UP001165960">
    <property type="component" value="Unassembled WGS sequence"/>
</dbReference>